<evidence type="ECO:0000256" key="3">
    <source>
        <dbReference type="ARBA" id="ARBA00023027"/>
    </source>
</evidence>
<keyword evidence="7" id="KW-0614">Plasmid</keyword>
<dbReference type="SUPFAM" id="SSF51735">
    <property type="entry name" value="NAD(P)-binding Rossmann-fold domains"/>
    <property type="match status" value="1"/>
</dbReference>
<dbReference type="FunFam" id="3.40.50.720:FF:000050">
    <property type="entry name" value="D-lactate dehydrogenase"/>
    <property type="match status" value="1"/>
</dbReference>
<dbReference type="Gene3D" id="3.40.50.720">
    <property type="entry name" value="NAD(P)-binding Rossmann-like Domain"/>
    <property type="match status" value="2"/>
</dbReference>
<dbReference type="InterPro" id="IPR036291">
    <property type="entry name" value="NAD(P)-bd_dom_sf"/>
</dbReference>
<dbReference type="AlphaFoldDB" id="A0AA47KP21"/>
<evidence type="ECO:0000256" key="1">
    <source>
        <dbReference type="ARBA" id="ARBA00005854"/>
    </source>
</evidence>
<dbReference type="Pfam" id="PF02826">
    <property type="entry name" value="2-Hacid_dh_C"/>
    <property type="match status" value="1"/>
</dbReference>
<comment type="similarity">
    <text evidence="1 4">Belongs to the D-isomer specific 2-hydroxyacid dehydrogenase family.</text>
</comment>
<accession>A0AA47KP21</accession>
<dbReference type="InterPro" id="IPR058205">
    <property type="entry name" value="D-LDH-like"/>
</dbReference>
<dbReference type="CDD" id="cd12183">
    <property type="entry name" value="LDH_like_2"/>
    <property type="match status" value="1"/>
</dbReference>
<evidence type="ECO:0000256" key="4">
    <source>
        <dbReference type="RuleBase" id="RU003719"/>
    </source>
</evidence>
<keyword evidence="2 4" id="KW-0560">Oxidoreductase</keyword>
<evidence type="ECO:0000259" key="5">
    <source>
        <dbReference type="Pfam" id="PF00389"/>
    </source>
</evidence>
<dbReference type="RefSeq" id="WP_269580449.1">
    <property type="nucleotide sequence ID" value="NZ_CP114589.1"/>
</dbReference>
<dbReference type="Pfam" id="PF00389">
    <property type="entry name" value="2-Hacid_dh"/>
    <property type="match status" value="1"/>
</dbReference>
<feature type="domain" description="D-isomer specific 2-hydroxyacid dehydrogenase NAD-binding" evidence="6">
    <location>
        <begin position="111"/>
        <end position="298"/>
    </location>
</feature>
<evidence type="ECO:0000313" key="7">
    <source>
        <dbReference type="EMBL" id="WBA10436.1"/>
    </source>
</evidence>
<protein>
    <submittedName>
        <fullName evidence="7">2-hydroxyacid dehydrogenase</fullName>
    </submittedName>
</protein>
<dbReference type="PROSITE" id="PS00065">
    <property type="entry name" value="D_2_HYDROXYACID_DH_1"/>
    <property type="match status" value="1"/>
</dbReference>
<evidence type="ECO:0000313" key="8">
    <source>
        <dbReference type="Proteomes" id="UP001164748"/>
    </source>
</evidence>
<organism evidence="7 8">
    <name type="scientific">Salinivibrio kushneri</name>
    <dbReference type="NCBI Taxonomy" id="1908198"/>
    <lineage>
        <taxon>Bacteria</taxon>
        <taxon>Pseudomonadati</taxon>
        <taxon>Pseudomonadota</taxon>
        <taxon>Gammaproteobacteria</taxon>
        <taxon>Vibrionales</taxon>
        <taxon>Vibrionaceae</taxon>
        <taxon>Salinivibrio</taxon>
    </lineage>
</organism>
<dbReference type="Proteomes" id="UP001164748">
    <property type="component" value="Plasmid unnamed"/>
</dbReference>
<dbReference type="EMBL" id="CP114589">
    <property type="protein sequence ID" value="WBA10436.1"/>
    <property type="molecule type" value="Genomic_DNA"/>
</dbReference>
<dbReference type="InterPro" id="IPR029752">
    <property type="entry name" value="D-isomer_DH_CS1"/>
</dbReference>
<dbReference type="PROSITE" id="PS00670">
    <property type="entry name" value="D_2_HYDROXYACID_DH_2"/>
    <property type="match status" value="1"/>
</dbReference>
<feature type="domain" description="D-isomer specific 2-hydroxyacid dehydrogenase catalytic" evidence="5">
    <location>
        <begin position="6"/>
        <end position="329"/>
    </location>
</feature>
<dbReference type="InterPro" id="IPR029753">
    <property type="entry name" value="D-isomer_DH_CS"/>
</dbReference>
<dbReference type="InterPro" id="IPR006139">
    <property type="entry name" value="D-isomer_2_OHA_DH_cat_dom"/>
</dbReference>
<reference evidence="7" key="1">
    <citation type="submission" date="2022-09" db="EMBL/GenBank/DDBJ databases">
        <authorList>
            <person name="Li Z.-J."/>
        </authorList>
    </citation>
    <scope>NUCLEOTIDE SEQUENCE</scope>
    <source>
        <strain evidence="7">TGB11</strain>
        <plasmid evidence="7">unnamed</plasmid>
    </source>
</reference>
<name>A0AA47KP21_9GAMM</name>
<dbReference type="PROSITE" id="PS00671">
    <property type="entry name" value="D_2_HYDROXYACID_DH_3"/>
    <property type="match status" value="1"/>
</dbReference>
<dbReference type="SUPFAM" id="SSF52283">
    <property type="entry name" value="Formate/glycerate dehydrogenase catalytic domain-like"/>
    <property type="match status" value="1"/>
</dbReference>
<keyword evidence="3" id="KW-0520">NAD</keyword>
<evidence type="ECO:0000259" key="6">
    <source>
        <dbReference type="Pfam" id="PF02826"/>
    </source>
</evidence>
<proteinExistence type="inferred from homology"/>
<evidence type="ECO:0000256" key="2">
    <source>
        <dbReference type="ARBA" id="ARBA00023002"/>
    </source>
</evidence>
<dbReference type="GO" id="GO:0008720">
    <property type="term" value="F:D-lactate dehydrogenase (NAD+) activity"/>
    <property type="evidence" value="ECO:0007669"/>
    <property type="project" value="TreeGrafter"/>
</dbReference>
<geneLocation type="plasmid" evidence="7 8">
    <name>unnamed</name>
</geneLocation>
<dbReference type="PANTHER" id="PTHR43026:SF1">
    <property type="entry name" value="2-HYDROXYACID DEHYDROGENASE HOMOLOG 1-RELATED"/>
    <property type="match status" value="1"/>
</dbReference>
<sequence length="337" mass="36987">MTTIAVFGAKSYDKAAFSHVNAAFNYTFEFHDFLLTEKTAKMAQGAQAICAFVNDDLSRPVLDILADSGVYLVALRCAGYDRVDLDAAKSLGITVVRVPAYSPESVAEHTVGMMMCLNRRFHKAYQRTRDANFELEGLVGFNFHGKTAGIIGTGKIGIATMRILNGLGMRILCHDPYENPEAIALGAEYVSKETLYAQSDIISLHCPMSQDNYHLLSADAFAQMQDGVMVINTSRGELLDSVAAIEALKQGRIGSLGLDVYDNERELFFQDKSNDVIVDDVFRRLSACHNVLITGHQAFLTKEALHNIAETTLANVQTVLSGQTSQNQISEVEDRSD</sequence>
<dbReference type="PANTHER" id="PTHR43026">
    <property type="entry name" value="2-HYDROXYACID DEHYDROGENASE HOMOLOG 1-RELATED"/>
    <property type="match status" value="1"/>
</dbReference>
<gene>
    <name evidence="7" type="ORF">N8M53_13855</name>
</gene>
<dbReference type="InterPro" id="IPR006140">
    <property type="entry name" value="D-isomer_DH_NAD-bd"/>
</dbReference>
<dbReference type="GO" id="GO:0051287">
    <property type="term" value="F:NAD binding"/>
    <property type="evidence" value="ECO:0007669"/>
    <property type="project" value="InterPro"/>
</dbReference>